<evidence type="ECO:0000256" key="6">
    <source>
        <dbReference type="SAM" id="Phobius"/>
    </source>
</evidence>
<proteinExistence type="predicted"/>
<dbReference type="InterPro" id="IPR011701">
    <property type="entry name" value="MFS"/>
</dbReference>
<keyword evidence="2" id="KW-0813">Transport</keyword>
<protein>
    <submittedName>
        <fullName evidence="8">Muropeptide transporter</fullName>
    </submittedName>
</protein>
<dbReference type="PROSITE" id="PS50850">
    <property type="entry name" value="MFS"/>
    <property type="match status" value="1"/>
</dbReference>
<feature type="transmembrane region" description="Helical" evidence="6">
    <location>
        <begin position="422"/>
        <end position="442"/>
    </location>
</feature>
<evidence type="ECO:0000256" key="1">
    <source>
        <dbReference type="ARBA" id="ARBA00004141"/>
    </source>
</evidence>
<feature type="transmembrane region" description="Helical" evidence="6">
    <location>
        <begin position="331"/>
        <end position="349"/>
    </location>
</feature>
<dbReference type="PANTHER" id="PTHR12778:SF10">
    <property type="entry name" value="MAJOR FACILITATOR SUPERFAMILY DOMAIN-CONTAINING PROTEIN 3"/>
    <property type="match status" value="1"/>
</dbReference>
<name>A0A1J5QZC7_9ZZZZ</name>
<organism evidence="8">
    <name type="scientific">mine drainage metagenome</name>
    <dbReference type="NCBI Taxonomy" id="410659"/>
    <lineage>
        <taxon>unclassified sequences</taxon>
        <taxon>metagenomes</taxon>
        <taxon>ecological metagenomes</taxon>
    </lineage>
</organism>
<sequence>MPAAPARSDTTPTLQLLRQVFGNRRMAALLLLGFSSGLPLALTAGTLQAWLTVEGVSLKAIGFATLIGQAYVFKFIWAPGMDRIRPPGLWRWLGRRRGWLLLMQAMLAASLGAMALVGIPASDGLAAWPGLDHFGAALGLSSADARLLPVGLLAVAVAFFSASQDIVIDAYRTDLLPPEERGAGAAVAVLGYRLAMLVSGGLALWLAAEYLGWRGMYALMAALMAALTLATLFAPPTPGHVTAPHSLRAAVVEPAREFFSRRGAVALLVAIVLYKLGDAFAGALSTTFLIRGAGYSPAEVGLVYKTMGLATTIVGALLGGALLARLGLWRALVWFGIGQGLSNLAYWGLSVLPSNLLLMGAAVGVENFTGGMGTAAFVAFLSALCDARFSATQFALLSALSAVGRVYVGPATGYLVEAWGWPHFYLFTVLASAPGVLMLVWLRQVVETQERAHAPPAA</sequence>
<feature type="transmembrane region" description="Helical" evidence="6">
    <location>
        <begin position="147"/>
        <end position="171"/>
    </location>
</feature>
<evidence type="ECO:0000256" key="4">
    <source>
        <dbReference type="ARBA" id="ARBA00022989"/>
    </source>
</evidence>
<dbReference type="SUPFAM" id="SSF103473">
    <property type="entry name" value="MFS general substrate transporter"/>
    <property type="match status" value="1"/>
</dbReference>
<gene>
    <name evidence="8" type="ORF">GALL_330960</name>
</gene>
<dbReference type="InterPro" id="IPR036259">
    <property type="entry name" value="MFS_trans_sf"/>
</dbReference>
<feature type="domain" description="Major facilitator superfamily (MFS) profile" evidence="7">
    <location>
        <begin position="25"/>
        <end position="446"/>
    </location>
</feature>
<feature type="transmembrane region" description="Helical" evidence="6">
    <location>
        <begin position="98"/>
        <end position="119"/>
    </location>
</feature>
<dbReference type="AlphaFoldDB" id="A0A1J5QZC7"/>
<comment type="subcellular location">
    <subcellularLocation>
        <location evidence="1">Membrane</location>
        <topology evidence="1">Multi-pass membrane protein</topology>
    </subcellularLocation>
</comment>
<dbReference type="Pfam" id="PF07690">
    <property type="entry name" value="MFS_1"/>
    <property type="match status" value="1"/>
</dbReference>
<evidence type="ECO:0000313" key="8">
    <source>
        <dbReference type="EMBL" id="OIQ85076.1"/>
    </source>
</evidence>
<feature type="transmembrane region" description="Helical" evidence="6">
    <location>
        <begin position="369"/>
        <end position="387"/>
    </location>
</feature>
<keyword evidence="5 6" id="KW-0472">Membrane</keyword>
<dbReference type="GO" id="GO:0016020">
    <property type="term" value="C:membrane"/>
    <property type="evidence" value="ECO:0007669"/>
    <property type="project" value="UniProtKB-SubCell"/>
</dbReference>
<evidence type="ECO:0000256" key="3">
    <source>
        <dbReference type="ARBA" id="ARBA00022692"/>
    </source>
</evidence>
<keyword evidence="4 6" id="KW-1133">Transmembrane helix</keyword>
<reference evidence="8" key="1">
    <citation type="submission" date="2016-10" db="EMBL/GenBank/DDBJ databases">
        <title>Sequence of Gallionella enrichment culture.</title>
        <authorList>
            <person name="Poehlein A."/>
            <person name="Muehling M."/>
            <person name="Daniel R."/>
        </authorList>
    </citation>
    <scope>NUCLEOTIDE SEQUENCE</scope>
</reference>
<feature type="transmembrane region" description="Helical" evidence="6">
    <location>
        <begin position="394"/>
        <end position="416"/>
    </location>
</feature>
<dbReference type="GO" id="GO:0022857">
    <property type="term" value="F:transmembrane transporter activity"/>
    <property type="evidence" value="ECO:0007669"/>
    <property type="project" value="InterPro"/>
</dbReference>
<feature type="transmembrane region" description="Helical" evidence="6">
    <location>
        <begin position="183"/>
        <end position="208"/>
    </location>
</feature>
<evidence type="ECO:0000256" key="2">
    <source>
        <dbReference type="ARBA" id="ARBA00022448"/>
    </source>
</evidence>
<evidence type="ECO:0000259" key="7">
    <source>
        <dbReference type="PROSITE" id="PS50850"/>
    </source>
</evidence>
<evidence type="ECO:0000256" key="5">
    <source>
        <dbReference type="ARBA" id="ARBA00023136"/>
    </source>
</evidence>
<accession>A0A1J5QZC7</accession>
<feature type="transmembrane region" description="Helical" evidence="6">
    <location>
        <begin position="302"/>
        <end position="324"/>
    </location>
</feature>
<keyword evidence="3 6" id="KW-0812">Transmembrane</keyword>
<feature type="transmembrane region" description="Helical" evidence="6">
    <location>
        <begin position="56"/>
        <end position="77"/>
    </location>
</feature>
<feature type="transmembrane region" description="Helical" evidence="6">
    <location>
        <begin position="214"/>
        <end position="234"/>
    </location>
</feature>
<comment type="caution">
    <text evidence="8">The sequence shown here is derived from an EMBL/GenBank/DDBJ whole genome shotgun (WGS) entry which is preliminary data.</text>
</comment>
<dbReference type="InterPro" id="IPR020846">
    <property type="entry name" value="MFS_dom"/>
</dbReference>
<dbReference type="PANTHER" id="PTHR12778">
    <property type="entry name" value="SOLUTE CARRIER FAMILY 33 ACETYL-COA TRANSPORTER -RELATED"/>
    <property type="match status" value="1"/>
</dbReference>
<dbReference type="EMBL" id="MLJW01000570">
    <property type="protein sequence ID" value="OIQ85076.1"/>
    <property type="molecule type" value="Genomic_DNA"/>
</dbReference>
<feature type="transmembrane region" description="Helical" evidence="6">
    <location>
        <begin position="265"/>
        <end position="290"/>
    </location>
</feature>
<feature type="transmembrane region" description="Helical" evidence="6">
    <location>
        <begin position="27"/>
        <end position="50"/>
    </location>
</feature>
<dbReference type="InterPro" id="IPR004752">
    <property type="entry name" value="AmpG_permease/AT-1"/>
</dbReference>
<dbReference type="Gene3D" id="1.20.1250.20">
    <property type="entry name" value="MFS general substrate transporter like domains"/>
    <property type="match status" value="2"/>
</dbReference>